<evidence type="ECO:0000256" key="4">
    <source>
        <dbReference type="ARBA" id="ARBA00022833"/>
    </source>
</evidence>
<evidence type="ECO:0000256" key="3">
    <source>
        <dbReference type="ARBA" id="ARBA00022801"/>
    </source>
</evidence>
<dbReference type="Proteomes" id="UP000819052">
    <property type="component" value="Unassembled WGS sequence"/>
</dbReference>
<evidence type="ECO:0000256" key="1">
    <source>
        <dbReference type="ARBA" id="ARBA00022670"/>
    </source>
</evidence>
<name>A0ABX0MBR0_9BURK</name>
<sequence length="300" mass="31357">MQTKLCLAVIAVAALAGCATSTKPGAVGVTRTQLLIVPASEVDAMALSDFSNQNQKAKSAGRLLTSGPEYTRVARIAKALQVQVPVFRDDTKDWKWELALIDAPILNATCAPGGKITFYTGLIRKLKLTDDEIAMIMGHEIAHALREHGRERMSQAKATGGLAALANVLAPTKGLQVAVASEASHYLFTLPNSRQNETEADTIGLELAARAGYNPKAAMSVWEKMAAEGGGAGNAEFLSTHPADSTRIASLTAMQPRVVPLYEAAAKADTGSSKAEASASAAASGKPAAATKSRKKKSSK</sequence>
<keyword evidence="2" id="KW-0479">Metal-binding</keyword>
<accession>A0ABX0MBR0</accession>
<dbReference type="EMBL" id="VVIW01000008">
    <property type="protein sequence ID" value="NHZ41687.1"/>
    <property type="molecule type" value="Genomic_DNA"/>
</dbReference>
<evidence type="ECO:0000256" key="2">
    <source>
        <dbReference type="ARBA" id="ARBA00022723"/>
    </source>
</evidence>
<dbReference type="InterPro" id="IPR001915">
    <property type="entry name" value="Peptidase_M48"/>
</dbReference>
<feature type="compositionally biased region" description="Low complexity" evidence="7">
    <location>
        <begin position="272"/>
        <end position="291"/>
    </location>
</feature>
<dbReference type="PROSITE" id="PS51257">
    <property type="entry name" value="PROKAR_LIPOPROTEIN"/>
    <property type="match status" value="1"/>
</dbReference>
<proteinExistence type="inferred from homology"/>
<evidence type="ECO:0000256" key="8">
    <source>
        <dbReference type="SAM" id="SignalP"/>
    </source>
</evidence>
<comment type="caution">
    <text evidence="10">The sequence shown here is derived from an EMBL/GenBank/DDBJ whole genome shotgun (WGS) entry which is preliminary data.</text>
</comment>
<dbReference type="PANTHER" id="PTHR22726">
    <property type="entry name" value="METALLOENDOPEPTIDASE OMA1"/>
    <property type="match status" value="1"/>
</dbReference>
<organism evidence="10 11">
    <name type="scientific">Massilia aquatica</name>
    <dbReference type="NCBI Taxonomy" id="2609000"/>
    <lineage>
        <taxon>Bacteria</taxon>
        <taxon>Pseudomonadati</taxon>
        <taxon>Pseudomonadota</taxon>
        <taxon>Betaproteobacteria</taxon>
        <taxon>Burkholderiales</taxon>
        <taxon>Oxalobacteraceae</taxon>
        <taxon>Telluria group</taxon>
        <taxon>Massilia</taxon>
    </lineage>
</organism>
<evidence type="ECO:0000256" key="7">
    <source>
        <dbReference type="SAM" id="MobiDB-lite"/>
    </source>
</evidence>
<keyword evidence="5 6" id="KW-0482">Metalloprotease</keyword>
<feature type="domain" description="Peptidase M48" evidence="9">
    <location>
        <begin position="92"/>
        <end position="254"/>
    </location>
</feature>
<comment type="cofactor">
    <cofactor evidence="6">
        <name>Zn(2+)</name>
        <dbReference type="ChEBI" id="CHEBI:29105"/>
    </cofactor>
    <text evidence="6">Binds 1 zinc ion per subunit.</text>
</comment>
<dbReference type="InterPro" id="IPR051156">
    <property type="entry name" value="Mito/Outer_Membr_Metalloprot"/>
</dbReference>
<evidence type="ECO:0000256" key="5">
    <source>
        <dbReference type="ARBA" id="ARBA00023049"/>
    </source>
</evidence>
<evidence type="ECO:0000313" key="11">
    <source>
        <dbReference type="Proteomes" id="UP000819052"/>
    </source>
</evidence>
<feature type="signal peptide" evidence="8">
    <location>
        <begin position="1"/>
        <end position="21"/>
    </location>
</feature>
<dbReference type="PANTHER" id="PTHR22726:SF1">
    <property type="entry name" value="METALLOENDOPEPTIDASE OMA1, MITOCHONDRIAL"/>
    <property type="match status" value="1"/>
</dbReference>
<protein>
    <submittedName>
        <fullName evidence="10">M48 family metallopeptidase</fullName>
    </submittedName>
</protein>
<keyword evidence="3 6" id="KW-0378">Hydrolase</keyword>
<dbReference type="CDD" id="cd07331">
    <property type="entry name" value="M48C_Oma1_like"/>
    <property type="match status" value="1"/>
</dbReference>
<feature type="chain" id="PRO_5045185095" evidence="8">
    <location>
        <begin position="22"/>
        <end position="300"/>
    </location>
</feature>
<gene>
    <name evidence="10" type="ORF">F1609_16180</name>
</gene>
<feature type="region of interest" description="Disordered" evidence="7">
    <location>
        <begin position="270"/>
        <end position="300"/>
    </location>
</feature>
<evidence type="ECO:0000259" key="9">
    <source>
        <dbReference type="Pfam" id="PF01435"/>
    </source>
</evidence>
<keyword evidence="1 6" id="KW-0645">Protease</keyword>
<evidence type="ECO:0000256" key="6">
    <source>
        <dbReference type="RuleBase" id="RU003983"/>
    </source>
</evidence>
<comment type="similarity">
    <text evidence="6">Belongs to the peptidase M48 family.</text>
</comment>
<dbReference type="Pfam" id="PF01435">
    <property type="entry name" value="Peptidase_M48"/>
    <property type="match status" value="1"/>
</dbReference>
<keyword evidence="8" id="KW-0732">Signal</keyword>
<evidence type="ECO:0000313" key="10">
    <source>
        <dbReference type="EMBL" id="NHZ41687.1"/>
    </source>
</evidence>
<keyword evidence="4 6" id="KW-0862">Zinc</keyword>
<reference evidence="10 11" key="1">
    <citation type="submission" date="2019-09" db="EMBL/GenBank/DDBJ databases">
        <title>Taxonomy of Antarctic Massilia spp.: description of Massilia rubra sp. nov., Massilia aquatica sp. nov., Massilia mucilaginosa sp. nov., Massilia frigida sp. nov. isolated from streams, lakes and regoliths.</title>
        <authorList>
            <person name="Holochova P."/>
            <person name="Sedlacek I."/>
            <person name="Kralova S."/>
            <person name="Maslanova I."/>
            <person name="Busse H.-J."/>
            <person name="Stankova E."/>
            <person name="Vrbovska V."/>
            <person name="Kovarovic V."/>
            <person name="Bartak M."/>
            <person name="Svec P."/>
            <person name="Pantucek R."/>
        </authorList>
    </citation>
    <scope>NUCLEOTIDE SEQUENCE [LARGE SCALE GENOMIC DNA]</scope>
    <source>
        <strain evidence="10 11">CCM 8693</strain>
    </source>
</reference>
<keyword evidence="11" id="KW-1185">Reference proteome</keyword>
<dbReference type="Gene3D" id="3.30.2010.10">
    <property type="entry name" value="Metalloproteases ('zincins'), catalytic domain"/>
    <property type="match status" value="1"/>
</dbReference>